<proteinExistence type="inferred from homology"/>
<evidence type="ECO:0000256" key="3">
    <source>
        <dbReference type="ARBA" id="ARBA00019077"/>
    </source>
</evidence>
<evidence type="ECO:0000313" key="11">
    <source>
        <dbReference type="Proteomes" id="UP000712007"/>
    </source>
</evidence>
<keyword evidence="8" id="KW-0812">Transmembrane</keyword>
<protein>
    <recommendedName>
        <fullName evidence="3 8">3-deoxy-D-manno-octulosonic acid transferase</fullName>
        <shortName evidence="8">Kdo transferase</shortName>
        <ecNumber evidence="2 8">2.4.99.12</ecNumber>
    </recommendedName>
    <alternativeName>
        <fullName evidence="5 8">Lipid IV(A) 3-deoxy-D-manno-octulosonic acid transferase</fullName>
    </alternativeName>
</protein>
<dbReference type="SUPFAM" id="SSF53756">
    <property type="entry name" value="UDP-Glycosyltransferase/glycogen phosphorylase"/>
    <property type="match status" value="1"/>
</dbReference>
<dbReference type="Proteomes" id="UP000712007">
    <property type="component" value="Unassembled WGS sequence"/>
</dbReference>
<dbReference type="EMBL" id="JADIMV010000053">
    <property type="protein sequence ID" value="MBO8439618.1"/>
    <property type="molecule type" value="Genomic_DNA"/>
</dbReference>
<feature type="domain" description="3-deoxy-D-manno-octulosonic-acid transferase N-terminal" evidence="9">
    <location>
        <begin position="45"/>
        <end position="206"/>
    </location>
</feature>
<comment type="caution">
    <text evidence="10">The sequence shown here is derived from an EMBL/GenBank/DDBJ whole genome shotgun (WGS) entry which is preliminary data.</text>
</comment>
<dbReference type="InterPro" id="IPR038107">
    <property type="entry name" value="Glycos_transf_N_sf"/>
</dbReference>
<evidence type="ECO:0000256" key="6">
    <source>
        <dbReference type="ARBA" id="ARBA00049183"/>
    </source>
</evidence>
<feature type="active site" description="Proton acceptor" evidence="7">
    <location>
        <position position="60"/>
    </location>
</feature>
<sequence length="405" mass="44924">MHFIYNLGITLYGVAIALASLFSNKARLRYAGGRAAVDEMRRRRTPGERYIWFHAASLGEFEQGRALMERLRASHPEYKIALTFFSPSGYEVRKGYAGADVVTYLPLDRPRNVRAFLDALQPEMAVFVKYEYWGNFLFSLKERGVRTYVVSAIFRPDQVFFRPYGGLFVRMLGCFTKIYVQDERSRQLLSGVGIESVEVAGDTRFDRVADIVRRAEELPVAAAFAGEGRPVVVAGSTWPQDEELLARFISVNKDHLRMIIVPHEVSPSRISELCSRLRCSFALYTQTTPEEAGKADCLVVDTVGILSSLYRYGRVAYVGGGFGAGIHNTLEAAVWGIPVVWGPNYHKFKEAEGLAACGGGCAVASYRQMEDALNRLLTDSAAGASAGEYVRSKTGATDKILAELF</sequence>
<evidence type="ECO:0000313" key="10">
    <source>
        <dbReference type="EMBL" id="MBO8439618.1"/>
    </source>
</evidence>
<reference evidence="10" key="2">
    <citation type="journal article" date="2021" name="PeerJ">
        <title>Extensive microbial diversity within the chicken gut microbiome revealed by metagenomics and culture.</title>
        <authorList>
            <person name="Gilroy R."/>
            <person name="Ravi A."/>
            <person name="Getino M."/>
            <person name="Pursley I."/>
            <person name="Horton D.L."/>
            <person name="Alikhan N.F."/>
            <person name="Baker D."/>
            <person name="Gharbi K."/>
            <person name="Hall N."/>
            <person name="Watson M."/>
            <person name="Adriaenssens E.M."/>
            <person name="Foster-Nyarko E."/>
            <person name="Jarju S."/>
            <person name="Secka A."/>
            <person name="Antonio M."/>
            <person name="Oren A."/>
            <person name="Chaudhuri R.R."/>
            <person name="La Ragione R."/>
            <person name="Hildebrand F."/>
            <person name="Pallen M.J."/>
        </authorList>
    </citation>
    <scope>NUCLEOTIDE SEQUENCE</scope>
    <source>
        <strain evidence="10">3924</strain>
    </source>
</reference>
<comment type="function">
    <text evidence="8">Involved in lipopolysaccharide (LPS) biosynthesis. Catalyzes the transfer of 3-deoxy-D-manno-octulosonate (Kdo) residue(s) from CMP-Kdo to lipid IV(A), the tetraacyldisaccharide-1,4'-bisphosphate precursor of lipid A.</text>
</comment>
<evidence type="ECO:0000256" key="2">
    <source>
        <dbReference type="ARBA" id="ARBA00012621"/>
    </source>
</evidence>
<evidence type="ECO:0000256" key="8">
    <source>
        <dbReference type="RuleBase" id="RU365103"/>
    </source>
</evidence>
<evidence type="ECO:0000256" key="4">
    <source>
        <dbReference type="ARBA" id="ARBA00022679"/>
    </source>
</evidence>
<dbReference type="PANTHER" id="PTHR42755">
    <property type="entry name" value="3-DEOXY-MANNO-OCTULOSONATE CYTIDYLYLTRANSFERASE"/>
    <property type="match status" value="1"/>
</dbReference>
<evidence type="ECO:0000256" key="1">
    <source>
        <dbReference type="ARBA" id="ARBA00004713"/>
    </source>
</evidence>
<keyword evidence="8" id="KW-0472">Membrane</keyword>
<dbReference type="InterPro" id="IPR039901">
    <property type="entry name" value="Kdotransferase"/>
</dbReference>
<evidence type="ECO:0000256" key="7">
    <source>
        <dbReference type="PIRSR" id="PIRSR639901-1"/>
    </source>
</evidence>
<dbReference type="Gene3D" id="3.40.50.11720">
    <property type="entry name" value="3-Deoxy-D-manno-octulosonic-acid transferase, N-terminal domain"/>
    <property type="match status" value="1"/>
</dbReference>
<keyword evidence="8" id="KW-1003">Cell membrane</keyword>
<dbReference type="EC" id="2.4.99.12" evidence="2 8"/>
<name>A0A940IDT9_9BACT</name>
<dbReference type="GO" id="GO:0009245">
    <property type="term" value="P:lipid A biosynthetic process"/>
    <property type="evidence" value="ECO:0007669"/>
    <property type="project" value="TreeGrafter"/>
</dbReference>
<evidence type="ECO:0000256" key="5">
    <source>
        <dbReference type="ARBA" id="ARBA00031445"/>
    </source>
</evidence>
<gene>
    <name evidence="10" type="ORF">IAC51_03100</name>
</gene>
<dbReference type="Pfam" id="PF04413">
    <property type="entry name" value="Glycos_transf_N"/>
    <property type="match status" value="1"/>
</dbReference>
<dbReference type="Gene3D" id="3.40.50.2000">
    <property type="entry name" value="Glycogen Phosphorylase B"/>
    <property type="match status" value="1"/>
</dbReference>
<comment type="catalytic activity">
    <reaction evidence="6 8">
        <text>lipid IVA (E. coli) + CMP-3-deoxy-beta-D-manno-octulosonate = alpha-Kdo-(2-&gt;6)-lipid IVA (E. coli) + CMP + H(+)</text>
        <dbReference type="Rhea" id="RHEA:28066"/>
        <dbReference type="ChEBI" id="CHEBI:15378"/>
        <dbReference type="ChEBI" id="CHEBI:58603"/>
        <dbReference type="ChEBI" id="CHEBI:60364"/>
        <dbReference type="ChEBI" id="CHEBI:60377"/>
        <dbReference type="ChEBI" id="CHEBI:85987"/>
        <dbReference type="EC" id="2.4.99.12"/>
    </reaction>
</comment>
<organism evidence="10 11">
    <name type="scientific">Candidatus Aphodosoma intestinipullorum</name>
    <dbReference type="NCBI Taxonomy" id="2840674"/>
    <lineage>
        <taxon>Bacteria</taxon>
        <taxon>Pseudomonadati</taxon>
        <taxon>Bacteroidota</taxon>
        <taxon>Bacteroidia</taxon>
        <taxon>Bacteroidales</taxon>
        <taxon>Candidatus Aphodosoma</taxon>
    </lineage>
</organism>
<keyword evidence="8" id="KW-0448">Lipopolysaccharide biosynthesis</keyword>
<dbReference type="GO" id="GO:0005886">
    <property type="term" value="C:plasma membrane"/>
    <property type="evidence" value="ECO:0007669"/>
    <property type="project" value="UniProtKB-SubCell"/>
</dbReference>
<evidence type="ECO:0000259" key="9">
    <source>
        <dbReference type="Pfam" id="PF04413"/>
    </source>
</evidence>
<dbReference type="GO" id="GO:0009244">
    <property type="term" value="P:lipopolysaccharide core region biosynthetic process"/>
    <property type="evidence" value="ECO:0007669"/>
    <property type="project" value="UniProtKB-UniRule"/>
</dbReference>
<feature type="transmembrane region" description="Helical" evidence="8">
    <location>
        <begin position="6"/>
        <end position="24"/>
    </location>
</feature>
<dbReference type="PANTHER" id="PTHR42755:SF1">
    <property type="entry name" value="3-DEOXY-D-MANNO-OCTULOSONIC ACID TRANSFERASE, MITOCHONDRIAL-RELATED"/>
    <property type="match status" value="1"/>
</dbReference>
<comment type="pathway">
    <text evidence="1 8">Bacterial outer membrane biogenesis; LPS core biosynthesis.</text>
</comment>
<comment type="subcellular location">
    <subcellularLocation>
        <location evidence="8">Cell membrane</location>
    </subcellularLocation>
</comment>
<comment type="similarity">
    <text evidence="8">Belongs to the glycosyltransferase group 1 family.</text>
</comment>
<keyword evidence="8" id="KW-1133">Transmembrane helix</keyword>
<dbReference type="InterPro" id="IPR007507">
    <property type="entry name" value="Glycos_transf_N"/>
</dbReference>
<accession>A0A940IDT9</accession>
<dbReference type="AlphaFoldDB" id="A0A940IDT9"/>
<keyword evidence="4 8" id="KW-0808">Transferase</keyword>
<dbReference type="GO" id="GO:0043842">
    <property type="term" value="F:Kdo transferase activity"/>
    <property type="evidence" value="ECO:0007669"/>
    <property type="project" value="UniProtKB-EC"/>
</dbReference>
<reference evidence="10" key="1">
    <citation type="submission" date="2020-10" db="EMBL/GenBank/DDBJ databases">
        <authorList>
            <person name="Gilroy R."/>
        </authorList>
    </citation>
    <scope>NUCLEOTIDE SEQUENCE</scope>
    <source>
        <strain evidence="10">3924</strain>
    </source>
</reference>